<reference evidence="2 3" key="1">
    <citation type="submission" date="2023-06" db="EMBL/GenBank/DDBJ databases">
        <title>Sporosarcina sp. nov., isolated from Korean tranditional fermented seafood 'Jeotgal'.</title>
        <authorList>
            <person name="Yang A.I."/>
            <person name="Shin N.-R."/>
        </authorList>
    </citation>
    <scope>NUCLEOTIDE SEQUENCE [LARGE SCALE GENOMIC DNA]</scope>
    <source>
        <strain evidence="2 3">T2O-4</strain>
    </source>
</reference>
<feature type="domain" description="Serine aminopeptidase S33" evidence="1">
    <location>
        <begin position="24"/>
        <end position="289"/>
    </location>
</feature>
<dbReference type="Pfam" id="PF12146">
    <property type="entry name" value="Hydrolase_4"/>
    <property type="match status" value="1"/>
</dbReference>
<sequence>MDEKKLEMSDNFYIHTVSAAPNGKPKGHIHLLHGMAEHIDRYEEFIEFLVKEGFSVSGHDHRGHGKTAQLNGKLGTFGDSIGFDRIVEDAQEVIHFYKEIFKAPRFILIGHSMGSFIARRYAQLFGDELDDLVCLGTAGNPGASGVAGAAIATLKGRMTSFEEPDHLINKLVFGSFNKSILNPQTPFDWLATDKETVKNYIEDPYCGFVPTTSFFIALFEGLKNIHDSSNMNYVPKNLPVLFLSGSDDPVGNKSKGVWQVANQFVSNGIKDVTVMIYEGGRHEMLQETNRRDVFETIMNWISKR</sequence>
<evidence type="ECO:0000313" key="2">
    <source>
        <dbReference type="EMBL" id="WOV86045.1"/>
    </source>
</evidence>
<keyword evidence="2" id="KW-0378">Hydrolase</keyword>
<protein>
    <submittedName>
        <fullName evidence="2">Alpha/beta fold hydrolase</fullName>
    </submittedName>
</protein>
<name>A0ABZ0L1I1_9BACL</name>
<dbReference type="InterPro" id="IPR051044">
    <property type="entry name" value="MAG_DAG_Lipase"/>
</dbReference>
<dbReference type="InterPro" id="IPR029058">
    <property type="entry name" value="AB_hydrolase_fold"/>
</dbReference>
<dbReference type="SUPFAM" id="SSF53474">
    <property type="entry name" value="alpha/beta-Hydrolases"/>
    <property type="match status" value="1"/>
</dbReference>
<dbReference type="GO" id="GO:0016787">
    <property type="term" value="F:hydrolase activity"/>
    <property type="evidence" value="ECO:0007669"/>
    <property type="project" value="UniProtKB-KW"/>
</dbReference>
<dbReference type="RefSeq" id="WP_317964826.1">
    <property type="nucleotide sequence ID" value="NZ_CP129118.1"/>
</dbReference>
<keyword evidence="3" id="KW-1185">Reference proteome</keyword>
<proteinExistence type="predicted"/>
<organism evidence="2 3">
    <name type="scientific">Sporosarcina oncorhynchi</name>
    <dbReference type="NCBI Taxonomy" id="3056444"/>
    <lineage>
        <taxon>Bacteria</taxon>
        <taxon>Bacillati</taxon>
        <taxon>Bacillota</taxon>
        <taxon>Bacilli</taxon>
        <taxon>Bacillales</taxon>
        <taxon>Caryophanaceae</taxon>
        <taxon>Sporosarcina</taxon>
    </lineage>
</organism>
<dbReference type="PANTHER" id="PTHR11614">
    <property type="entry name" value="PHOSPHOLIPASE-RELATED"/>
    <property type="match status" value="1"/>
</dbReference>
<dbReference type="InterPro" id="IPR022742">
    <property type="entry name" value="Hydrolase_4"/>
</dbReference>
<gene>
    <name evidence="2" type="ORF">QWT69_08745</name>
</gene>
<evidence type="ECO:0000313" key="3">
    <source>
        <dbReference type="Proteomes" id="UP001303902"/>
    </source>
</evidence>
<accession>A0ABZ0L1I1</accession>
<dbReference type="Proteomes" id="UP001303902">
    <property type="component" value="Chromosome"/>
</dbReference>
<evidence type="ECO:0000259" key="1">
    <source>
        <dbReference type="Pfam" id="PF12146"/>
    </source>
</evidence>
<dbReference type="EMBL" id="CP129118">
    <property type="protein sequence ID" value="WOV86045.1"/>
    <property type="molecule type" value="Genomic_DNA"/>
</dbReference>
<dbReference type="Gene3D" id="3.40.50.1820">
    <property type="entry name" value="alpha/beta hydrolase"/>
    <property type="match status" value="1"/>
</dbReference>